<dbReference type="STRING" id="1036808.A0A0C2ZL19"/>
<dbReference type="Proteomes" id="UP000053989">
    <property type="component" value="Unassembled WGS sequence"/>
</dbReference>
<proteinExistence type="predicted"/>
<dbReference type="EMBL" id="KN822043">
    <property type="protein sequence ID" value="KIM62288.1"/>
    <property type="molecule type" value="Genomic_DNA"/>
</dbReference>
<evidence type="ECO:0000313" key="1">
    <source>
        <dbReference type="EMBL" id="KIM62288.1"/>
    </source>
</evidence>
<reference evidence="1 2" key="1">
    <citation type="submission" date="2014-04" db="EMBL/GenBank/DDBJ databases">
        <authorList>
            <consortium name="DOE Joint Genome Institute"/>
            <person name="Kuo A."/>
            <person name="Kohler A."/>
            <person name="Nagy L.G."/>
            <person name="Floudas D."/>
            <person name="Copeland A."/>
            <person name="Barry K.W."/>
            <person name="Cichocki N."/>
            <person name="Veneault-Fourrey C."/>
            <person name="LaButti K."/>
            <person name="Lindquist E.A."/>
            <person name="Lipzen A."/>
            <person name="Lundell T."/>
            <person name="Morin E."/>
            <person name="Murat C."/>
            <person name="Sun H."/>
            <person name="Tunlid A."/>
            <person name="Henrissat B."/>
            <person name="Grigoriev I.V."/>
            <person name="Hibbett D.S."/>
            <person name="Martin F."/>
            <person name="Nordberg H.P."/>
            <person name="Cantor M.N."/>
            <person name="Hua S.X."/>
        </authorList>
    </citation>
    <scope>NUCLEOTIDE SEQUENCE [LARGE SCALE GENOMIC DNA]</scope>
    <source>
        <strain evidence="1 2">Foug A</strain>
    </source>
</reference>
<organism evidence="1 2">
    <name type="scientific">Scleroderma citrinum Foug A</name>
    <dbReference type="NCBI Taxonomy" id="1036808"/>
    <lineage>
        <taxon>Eukaryota</taxon>
        <taxon>Fungi</taxon>
        <taxon>Dikarya</taxon>
        <taxon>Basidiomycota</taxon>
        <taxon>Agaricomycotina</taxon>
        <taxon>Agaricomycetes</taxon>
        <taxon>Agaricomycetidae</taxon>
        <taxon>Boletales</taxon>
        <taxon>Sclerodermatineae</taxon>
        <taxon>Sclerodermataceae</taxon>
        <taxon>Scleroderma</taxon>
    </lineage>
</organism>
<feature type="non-terminal residue" evidence="1">
    <location>
        <position position="1"/>
    </location>
</feature>
<dbReference type="HOGENOM" id="CLU_166312_0_0_1"/>
<protein>
    <submittedName>
        <fullName evidence="1">Uncharacterized protein</fullName>
    </submittedName>
</protein>
<accession>A0A0C2ZL19</accession>
<reference evidence="2" key="2">
    <citation type="submission" date="2015-01" db="EMBL/GenBank/DDBJ databases">
        <title>Evolutionary Origins and Diversification of the Mycorrhizal Mutualists.</title>
        <authorList>
            <consortium name="DOE Joint Genome Institute"/>
            <consortium name="Mycorrhizal Genomics Consortium"/>
            <person name="Kohler A."/>
            <person name="Kuo A."/>
            <person name="Nagy L.G."/>
            <person name="Floudas D."/>
            <person name="Copeland A."/>
            <person name="Barry K.W."/>
            <person name="Cichocki N."/>
            <person name="Veneault-Fourrey C."/>
            <person name="LaButti K."/>
            <person name="Lindquist E.A."/>
            <person name="Lipzen A."/>
            <person name="Lundell T."/>
            <person name="Morin E."/>
            <person name="Murat C."/>
            <person name="Riley R."/>
            <person name="Ohm R."/>
            <person name="Sun H."/>
            <person name="Tunlid A."/>
            <person name="Henrissat B."/>
            <person name="Grigoriev I.V."/>
            <person name="Hibbett D.S."/>
            <person name="Martin F."/>
        </authorList>
    </citation>
    <scope>NUCLEOTIDE SEQUENCE [LARGE SCALE GENOMIC DNA]</scope>
    <source>
        <strain evidence="2">Foug A</strain>
    </source>
</reference>
<dbReference type="AlphaFoldDB" id="A0A0C2ZL19"/>
<gene>
    <name evidence="1" type="ORF">SCLCIDRAFT_119773</name>
</gene>
<dbReference type="OrthoDB" id="2671666at2759"/>
<keyword evidence="2" id="KW-1185">Reference proteome</keyword>
<evidence type="ECO:0000313" key="2">
    <source>
        <dbReference type="Proteomes" id="UP000053989"/>
    </source>
</evidence>
<dbReference type="InParanoid" id="A0A0C2ZL19"/>
<name>A0A0C2ZL19_9AGAM</name>
<sequence length="98" mass="11031">SIQDPLVHCGHHFGCAVHTFCSIQTLVTNGTIHMGEDDAELLSAIEWKELAIFCELLKMVPRLEAWLMESLEDEVISISDLVEEMKERAANTLFGTRD</sequence>